<keyword evidence="10" id="KW-0846">Cobalamin</keyword>
<comment type="cofactor">
    <cofactor evidence="3">
        <name>methylcob(III)alamin</name>
        <dbReference type="ChEBI" id="CHEBI:28115"/>
    </cofactor>
</comment>
<keyword evidence="9" id="KW-0028">Amino-acid biosynthesis</keyword>
<dbReference type="EMBL" id="WAJR01000001">
    <property type="protein sequence ID" value="KAB1642933.1"/>
    <property type="molecule type" value="Genomic_DNA"/>
</dbReference>
<dbReference type="UniPathway" id="UPA00051">
    <property type="reaction ID" value="UER00081"/>
</dbReference>
<dbReference type="Pfam" id="PF00809">
    <property type="entry name" value="Pterin_bind"/>
    <property type="match status" value="1"/>
</dbReference>
<dbReference type="GO" id="GO:0032259">
    <property type="term" value="P:methylation"/>
    <property type="evidence" value="ECO:0007669"/>
    <property type="project" value="UniProtKB-KW"/>
</dbReference>
<evidence type="ECO:0000256" key="14">
    <source>
        <dbReference type="ARBA" id="ARBA00022833"/>
    </source>
</evidence>
<dbReference type="SMART" id="SM01018">
    <property type="entry name" value="B12-binding_2"/>
    <property type="match status" value="1"/>
</dbReference>
<accession>A0A6N6NRI1</accession>
<dbReference type="InterPro" id="IPR003726">
    <property type="entry name" value="HCY_dom"/>
</dbReference>
<feature type="domain" description="Hcy-binding" evidence="20">
    <location>
        <begin position="13"/>
        <end position="294"/>
    </location>
</feature>
<dbReference type="Pfam" id="PF02310">
    <property type="entry name" value="B12-binding"/>
    <property type="match status" value="1"/>
</dbReference>
<keyword evidence="13 19" id="KW-0479">Metal-binding</keyword>
<dbReference type="InterPro" id="IPR000489">
    <property type="entry name" value="Pterin-binding_dom"/>
</dbReference>
<dbReference type="RefSeq" id="WP_158048519.1">
    <property type="nucleotide sequence ID" value="NZ_WAJR01000001.1"/>
</dbReference>
<feature type="domain" description="B12-binding" evidence="22">
    <location>
        <begin position="718"/>
        <end position="842"/>
    </location>
</feature>
<comment type="catalytic activity">
    <reaction evidence="1">
        <text>(6S)-5-methyl-5,6,7,8-tetrahydrofolate + L-homocysteine = (6S)-5,6,7,8-tetrahydrofolate + L-methionine</text>
        <dbReference type="Rhea" id="RHEA:11172"/>
        <dbReference type="ChEBI" id="CHEBI:18608"/>
        <dbReference type="ChEBI" id="CHEBI:57453"/>
        <dbReference type="ChEBI" id="CHEBI:57844"/>
        <dbReference type="ChEBI" id="CHEBI:58199"/>
        <dbReference type="EC" id="2.1.1.13"/>
    </reaction>
</comment>
<evidence type="ECO:0000259" key="21">
    <source>
        <dbReference type="PROSITE" id="PS50972"/>
    </source>
</evidence>
<keyword evidence="12" id="KW-0949">S-adenosyl-L-methionine</keyword>
<evidence type="ECO:0000256" key="5">
    <source>
        <dbReference type="ARBA" id="ARBA00010398"/>
    </source>
</evidence>
<dbReference type="PANTHER" id="PTHR45833">
    <property type="entry name" value="METHIONINE SYNTHASE"/>
    <property type="match status" value="1"/>
</dbReference>
<dbReference type="SUPFAM" id="SSF51717">
    <property type="entry name" value="Dihydropteroate synthetase-like"/>
    <property type="match status" value="1"/>
</dbReference>
<keyword evidence="14 19" id="KW-0862">Zinc</keyword>
<dbReference type="AlphaFoldDB" id="A0A6N6NRI1"/>
<dbReference type="Pfam" id="PF02607">
    <property type="entry name" value="B12-binding_2"/>
    <property type="match status" value="1"/>
</dbReference>
<evidence type="ECO:0000256" key="7">
    <source>
        <dbReference type="ARBA" id="ARBA00013998"/>
    </source>
</evidence>
<dbReference type="InterPro" id="IPR036594">
    <property type="entry name" value="Meth_synthase_dom"/>
</dbReference>
<evidence type="ECO:0000256" key="15">
    <source>
        <dbReference type="ARBA" id="ARBA00023167"/>
    </source>
</evidence>
<dbReference type="Gene3D" id="3.20.20.20">
    <property type="entry name" value="Dihydropteroate synthase-like"/>
    <property type="match status" value="1"/>
</dbReference>
<dbReference type="GO" id="GO:0050667">
    <property type="term" value="P:homocysteine metabolic process"/>
    <property type="evidence" value="ECO:0007669"/>
    <property type="project" value="TreeGrafter"/>
</dbReference>
<dbReference type="PIRSF" id="PIRSF037472">
    <property type="entry name" value="DHPS_mtfrase"/>
    <property type="match status" value="1"/>
</dbReference>
<feature type="domain" description="Pterin-binding" evidence="21">
    <location>
        <begin position="327"/>
        <end position="571"/>
    </location>
</feature>
<dbReference type="OrthoDB" id="9803687at2"/>
<comment type="function">
    <text evidence="17">Catalyzes the transfer of a methyl group from methyl-cobalamin to homocysteine, yielding enzyme-bound cob(I)alamin and methionine. Subsequently, remethylates the cofactor using methyltetrahydrofolate.</text>
</comment>
<dbReference type="Gene3D" id="1.10.1240.10">
    <property type="entry name" value="Methionine synthase domain"/>
    <property type="match status" value="1"/>
</dbReference>
<dbReference type="PROSITE" id="PS51332">
    <property type="entry name" value="B12_BINDING"/>
    <property type="match status" value="1"/>
</dbReference>
<evidence type="ECO:0000256" key="1">
    <source>
        <dbReference type="ARBA" id="ARBA00001700"/>
    </source>
</evidence>
<dbReference type="SUPFAM" id="SSF47644">
    <property type="entry name" value="Methionine synthase domain"/>
    <property type="match status" value="1"/>
</dbReference>
<evidence type="ECO:0000256" key="4">
    <source>
        <dbReference type="ARBA" id="ARBA00005178"/>
    </source>
</evidence>
<feature type="domain" description="B12-binding N-terminal" evidence="23">
    <location>
        <begin position="623"/>
        <end position="716"/>
    </location>
</feature>
<evidence type="ECO:0000259" key="20">
    <source>
        <dbReference type="PROSITE" id="PS50970"/>
    </source>
</evidence>
<dbReference type="PROSITE" id="PS50970">
    <property type="entry name" value="HCY"/>
    <property type="match status" value="1"/>
</dbReference>
<evidence type="ECO:0000256" key="13">
    <source>
        <dbReference type="ARBA" id="ARBA00022723"/>
    </source>
</evidence>
<evidence type="ECO:0000256" key="18">
    <source>
        <dbReference type="ARBA" id="ARBA00031040"/>
    </source>
</evidence>
<dbReference type="Gene3D" id="3.40.50.280">
    <property type="entry name" value="Cobalamin-binding domain"/>
    <property type="match status" value="1"/>
</dbReference>
<comment type="similarity">
    <text evidence="5">Belongs to the vitamin-B12 dependent methionine synthase family.</text>
</comment>
<keyword evidence="25" id="KW-1185">Reference proteome</keyword>
<evidence type="ECO:0000313" key="25">
    <source>
        <dbReference type="Proteomes" id="UP000468668"/>
    </source>
</evidence>
<evidence type="ECO:0000259" key="22">
    <source>
        <dbReference type="PROSITE" id="PS51332"/>
    </source>
</evidence>
<feature type="binding site" evidence="19">
    <location>
        <position position="214"/>
    </location>
    <ligand>
        <name>Zn(2+)</name>
        <dbReference type="ChEBI" id="CHEBI:29105"/>
    </ligand>
</feature>
<evidence type="ECO:0000256" key="12">
    <source>
        <dbReference type="ARBA" id="ARBA00022691"/>
    </source>
</evidence>
<dbReference type="GO" id="GO:0046872">
    <property type="term" value="F:metal ion binding"/>
    <property type="evidence" value="ECO:0007669"/>
    <property type="project" value="UniProtKB-KW"/>
</dbReference>
<dbReference type="PROSITE" id="PS51337">
    <property type="entry name" value="B12_BINDING_NTER"/>
    <property type="match status" value="1"/>
</dbReference>
<evidence type="ECO:0000256" key="10">
    <source>
        <dbReference type="ARBA" id="ARBA00022628"/>
    </source>
</evidence>
<feature type="binding site" evidence="19">
    <location>
        <position position="279"/>
    </location>
    <ligand>
        <name>Zn(2+)</name>
        <dbReference type="ChEBI" id="CHEBI:29105"/>
    </ligand>
</feature>
<dbReference type="SUPFAM" id="SSF52242">
    <property type="entry name" value="Cobalamin (vitamin B12)-binding domain"/>
    <property type="match status" value="1"/>
</dbReference>
<proteinExistence type="inferred from homology"/>
<evidence type="ECO:0000256" key="2">
    <source>
        <dbReference type="ARBA" id="ARBA00001947"/>
    </source>
</evidence>
<dbReference type="SUPFAM" id="SSF82282">
    <property type="entry name" value="Homocysteine S-methyltransferase"/>
    <property type="match status" value="1"/>
</dbReference>
<dbReference type="InterPro" id="IPR011005">
    <property type="entry name" value="Dihydropteroate_synth-like_sf"/>
</dbReference>
<dbReference type="InterPro" id="IPR050554">
    <property type="entry name" value="Met_Synthase/Corrinoid"/>
</dbReference>
<organism evidence="24 25">
    <name type="scientific">Ellagibacter isourolithinifaciens</name>
    <dbReference type="NCBI Taxonomy" id="2137581"/>
    <lineage>
        <taxon>Bacteria</taxon>
        <taxon>Bacillati</taxon>
        <taxon>Actinomycetota</taxon>
        <taxon>Coriobacteriia</taxon>
        <taxon>Eggerthellales</taxon>
        <taxon>Eggerthellaceae</taxon>
        <taxon>Ellagibacter</taxon>
    </lineage>
</organism>
<sequence length="842" mass="88925">MASNLSGLTIKDEHLRRALEGREYLLVDGAMGTQMQERGLDALEAVPELLCKTHAADITAIHAAYIAAGAEVVTTNTFSANRLKLGDKMSVVEAYQLAADCARAAGAPYIAGDIGPTGSLLEPMGTLSFDEAYDIFAEQVRAAVAAECDIILVETMADLREAKAALLAARENSTLPVFVTMTFGEDGRTFLGTTPEIAAEVLSSLGAQAVGLNCSLGPAELTGAARAMASRVRCPLMAQPNAGLPHMENGETVFDVGPEEFARAMGPLLDAGASIVGGCCGTSPLSIELLSKEIARRGKPAPRAFKPACVLASAQEAVVLEKGKHAVAVIGERINPTGKKKLKAALRSGDLDYVIGEAVTQRNSGADVLDVNVGLPELDEPAMLSAVVEKLSATVTLPLVIDSSNPDAIERVVRSYAGKPLINSVNGKRESLDAVLPLAKKYGCAIIGLALDESGIPPTAEGRFAVAEKIVAEAERIGIPREDIVIDCLVMAVATNQSEAMEIVKAVSLVKERLGVRTVLGVSNVSFGIPQRALLNSTFLAAALGCGLDFPILNPSSARYMDTVHAFRVLNMQDEGAVRYIEDYANAPDPYTAPAGTAAAQAGTLPQPQPSKPTDAACPIVIPESLAHASGEVEQVVNLIMSGRKGPMGEMTEKLLASCDALDVVNGAFIPALDVVGKKFDAGEFFLPQLMASAEAVKAGFDVVREHMGESGASLDDWRAIVVATVKGDIHDIGKNIVKMLLENYGYRVIDLGRDVDPREILRVVREQNVRLVGLSALMTTTVKAMEETIELLHREVPDCSVFVGGAVLTPEYAAQIHADHYSKDAADSARYAEEYFASIGL</sequence>
<comment type="caution">
    <text evidence="24">The sequence shown here is derived from an EMBL/GenBank/DDBJ whole genome shotgun (WGS) entry which is preliminary data.</text>
</comment>
<dbReference type="GO" id="GO:0008705">
    <property type="term" value="F:methionine synthase activity"/>
    <property type="evidence" value="ECO:0007669"/>
    <property type="project" value="UniProtKB-EC"/>
</dbReference>
<dbReference type="InterPro" id="IPR036589">
    <property type="entry name" value="HCY_dom_sf"/>
</dbReference>
<evidence type="ECO:0000256" key="16">
    <source>
        <dbReference type="ARBA" id="ARBA00023285"/>
    </source>
</evidence>
<keyword evidence="15" id="KW-0486">Methionine biosynthesis</keyword>
<dbReference type="InterPro" id="IPR036724">
    <property type="entry name" value="Cobalamin-bd_sf"/>
</dbReference>
<evidence type="ECO:0000313" key="24">
    <source>
        <dbReference type="EMBL" id="KAB1642933.1"/>
    </source>
</evidence>
<keyword evidence="16" id="KW-0170">Cobalt</keyword>
<evidence type="ECO:0000256" key="17">
    <source>
        <dbReference type="ARBA" id="ARBA00025552"/>
    </source>
</evidence>
<reference evidence="24 25" key="1">
    <citation type="submission" date="2019-09" db="EMBL/GenBank/DDBJ databases">
        <title>Whole genome shotgun sequencing (WGS) of Ellagibacter isourolithinifaciens DSM 104140(T) and Adlercreutzia muris DSM 29508(T).</title>
        <authorList>
            <person name="Stoll D.A."/>
            <person name="Danylec N."/>
            <person name="Huch M."/>
        </authorList>
    </citation>
    <scope>NUCLEOTIDE SEQUENCE [LARGE SCALE GENOMIC DNA]</scope>
    <source>
        <strain evidence="24 25">DSM 104140</strain>
    </source>
</reference>
<comment type="pathway">
    <text evidence="4">Amino-acid biosynthesis; L-methionine biosynthesis via de novo pathway; L-methionine from L-homocysteine (MetH route): step 1/1.</text>
</comment>
<keyword evidence="11 19" id="KW-0808">Transferase</keyword>
<evidence type="ECO:0000256" key="3">
    <source>
        <dbReference type="ARBA" id="ARBA00001956"/>
    </source>
</evidence>
<evidence type="ECO:0000259" key="23">
    <source>
        <dbReference type="PROSITE" id="PS51337"/>
    </source>
</evidence>
<gene>
    <name evidence="24" type="ORF">F8C90_00685</name>
</gene>
<dbReference type="PROSITE" id="PS50972">
    <property type="entry name" value="PTERIN_BINDING"/>
    <property type="match status" value="1"/>
</dbReference>
<dbReference type="GeneID" id="98656917"/>
<protein>
    <recommendedName>
        <fullName evidence="7">Methionine synthase</fullName>
        <ecNumber evidence="6">2.1.1.13</ecNumber>
    </recommendedName>
    <alternativeName>
        <fullName evidence="18">5-methyltetrahydrofolate--homocysteine methyltransferase</fullName>
    </alternativeName>
</protein>
<dbReference type="GO" id="GO:0005829">
    <property type="term" value="C:cytosol"/>
    <property type="evidence" value="ECO:0007669"/>
    <property type="project" value="TreeGrafter"/>
</dbReference>
<name>A0A6N6NRI1_9ACTN</name>
<dbReference type="Gene3D" id="3.20.20.330">
    <property type="entry name" value="Homocysteine-binding-like domain"/>
    <property type="match status" value="1"/>
</dbReference>
<comment type="cofactor">
    <cofactor evidence="2 19">
        <name>Zn(2+)</name>
        <dbReference type="ChEBI" id="CHEBI:29105"/>
    </cofactor>
</comment>
<evidence type="ECO:0000256" key="11">
    <source>
        <dbReference type="ARBA" id="ARBA00022679"/>
    </source>
</evidence>
<keyword evidence="8 19" id="KW-0489">Methyltransferase</keyword>
<dbReference type="InterPro" id="IPR003759">
    <property type="entry name" value="Cbl-bd_cap"/>
</dbReference>
<dbReference type="PANTHER" id="PTHR45833:SF1">
    <property type="entry name" value="METHIONINE SYNTHASE"/>
    <property type="match status" value="1"/>
</dbReference>
<dbReference type="Pfam" id="PF02574">
    <property type="entry name" value="S-methyl_trans"/>
    <property type="match status" value="1"/>
</dbReference>
<evidence type="ECO:0000256" key="9">
    <source>
        <dbReference type="ARBA" id="ARBA00022605"/>
    </source>
</evidence>
<evidence type="ECO:0000256" key="6">
    <source>
        <dbReference type="ARBA" id="ARBA00012032"/>
    </source>
</evidence>
<evidence type="ECO:0000256" key="19">
    <source>
        <dbReference type="PROSITE-ProRule" id="PRU00333"/>
    </source>
</evidence>
<dbReference type="Proteomes" id="UP000468668">
    <property type="component" value="Unassembled WGS sequence"/>
</dbReference>
<dbReference type="GO" id="GO:0031419">
    <property type="term" value="F:cobalamin binding"/>
    <property type="evidence" value="ECO:0007669"/>
    <property type="project" value="UniProtKB-KW"/>
</dbReference>
<dbReference type="InterPro" id="IPR017215">
    <property type="entry name" value="MetH_bac"/>
</dbReference>
<dbReference type="GO" id="GO:0046653">
    <property type="term" value="P:tetrahydrofolate metabolic process"/>
    <property type="evidence" value="ECO:0007669"/>
    <property type="project" value="TreeGrafter"/>
</dbReference>
<dbReference type="EC" id="2.1.1.13" evidence="6"/>
<dbReference type="InterPro" id="IPR006158">
    <property type="entry name" value="Cobalamin-bd"/>
</dbReference>
<evidence type="ECO:0000256" key="8">
    <source>
        <dbReference type="ARBA" id="ARBA00022603"/>
    </source>
</evidence>
<feature type="binding site" evidence="19">
    <location>
        <position position="280"/>
    </location>
    <ligand>
        <name>Zn(2+)</name>
        <dbReference type="ChEBI" id="CHEBI:29105"/>
    </ligand>
</feature>
<dbReference type="NCBIfam" id="NF005719">
    <property type="entry name" value="PRK07535.1"/>
    <property type="match status" value="1"/>
</dbReference>